<name>A0A0J9BS67_9FIRM</name>
<organism evidence="4 5">
    <name type="scientific">[Clostridium] citroniae WAL-19142</name>
    <dbReference type="NCBI Taxonomy" id="742734"/>
    <lineage>
        <taxon>Bacteria</taxon>
        <taxon>Bacillati</taxon>
        <taxon>Bacillota</taxon>
        <taxon>Clostridia</taxon>
        <taxon>Lachnospirales</taxon>
        <taxon>Lachnospiraceae</taxon>
        <taxon>Enterocloster</taxon>
    </lineage>
</organism>
<evidence type="ECO:0000313" key="4">
    <source>
        <dbReference type="EMBL" id="KMW14996.1"/>
    </source>
</evidence>
<dbReference type="InterPro" id="IPR052515">
    <property type="entry name" value="Gfo/Idh/MocA_Oxidoreductase"/>
</dbReference>
<reference evidence="4 5" key="1">
    <citation type="submission" date="2011-04" db="EMBL/GenBank/DDBJ databases">
        <title>The Genome Sequence of Clostridium citroniae WAL-19142.</title>
        <authorList>
            <consortium name="The Broad Institute Genome Sequencing Platform"/>
            <person name="Earl A."/>
            <person name="Ward D."/>
            <person name="Feldgarden M."/>
            <person name="Gevers D."/>
            <person name="Warren Y.A."/>
            <person name="Tyrrell K.L."/>
            <person name="Citron D.M."/>
            <person name="Goldstein E.J."/>
            <person name="Daigneault M."/>
            <person name="Allen-Vercoe E."/>
            <person name="Young S.K."/>
            <person name="Zeng Q."/>
            <person name="Gargeya S."/>
            <person name="Fitzgerald M."/>
            <person name="Haas B."/>
            <person name="Abouelleil A."/>
            <person name="Alvarado L."/>
            <person name="Arachchi H.M."/>
            <person name="Berlin A."/>
            <person name="Brown A."/>
            <person name="Chapman S.B."/>
            <person name="Chen Z."/>
            <person name="Dunbar C."/>
            <person name="Freedman E."/>
            <person name="Gearin G."/>
            <person name="Gellesch M."/>
            <person name="Goldberg J."/>
            <person name="Griggs A."/>
            <person name="Gujja S."/>
            <person name="Heilman E.R."/>
            <person name="Heiman D."/>
            <person name="Howarth C."/>
            <person name="Larson L."/>
            <person name="Lui A."/>
            <person name="MacDonald P.J."/>
            <person name="Mehta T."/>
            <person name="Montmayeur A."/>
            <person name="Murphy C."/>
            <person name="Neiman D."/>
            <person name="Pearson M."/>
            <person name="Priest M."/>
            <person name="Roberts A."/>
            <person name="Saif S."/>
            <person name="Shea T."/>
            <person name="Shenoy N."/>
            <person name="Sisk P."/>
            <person name="Stolte C."/>
            <person name="Sykes S."/>
            <person name="White J."/>
            <person name="Yandava C."/>
            <person name="Wortman J."/>
            <person name="Nusbaum C."/>
            <person name="Birren B."/>
        </authorList>
    </citation>
    <scope>NUCLEOTIDE SEQUENCE [LARGE SCALE GENOMIC DNA]</scope>
    <source>
        <strain evidence="4 5">WAL-19142</strain>
    </source>
</reference>
<dbReference type="PANTHER" id="PTHR43249">
    <property type="entry name" value="UDP-N-ACETYL-2-AMINO-2-DEOXY-D-GLUCURONATE OXIDASE"/>
    <property type="match status" value="1"/>
</dbReference>
<evidence type="ECO:0008006" key="6">
    <source>
        <dbReference type="Google" id="ProtNLM"/>
    </source>
</evidence>
<dbReference type="SUPFAM" id="SSF51735">
    <property type="entry name" value="NAD(P)-binding Rossmann-fold domains"/>
    <property type="match status" value="1"/>
</dbReference>
<feature type="domain" description="Gfo/Idh/MocA-like oxidoreductase N-terminal" evidence="2">
    <location>
        <begin position="3"/>
        <end position="122"/>
    </location>
</feature>
<dbReference type="InterPro" id="IPR036291">
    <property type="entry name" value="NAD(P)-bd_dom_sf"/>
</dbReference>
<evidence type="ECO:0000313" key="5">
    <source>
        <dbReference type="Proteomes" id="UP000037392"/>
    </source>
</evidence>
<protein>
    <recommendedName>
        <fullName evidence="6">Gfo/Idh/MocA-like oxidoreductase N-terminal domain-containing protein</fullName>
    </recommendedName>
</protein>
<dbReference type="Pfam" id="PF01408">
    <property type="entry name" value="GFO_IDH_MocA"/>
    <property type="match status" value="1"/>
</dbReference>
<dbReference type="AlphaFoldDB" id="A0A0J9BS67"/>
<evidence type="ECO:0000259" key="2">
    <source>
        <dbReference type="Pfam" id="PF01408"/>
    </source>
</evidence>
<dbReference type="Proteomes" id="UP000037392">
    <property type="component" value="Unassembled WGS sequence"/>
</dbReference>
<dbReference type="Gene3D" id="3.40.50.720">
    <property type="entry name" value="NAD(P)-binding Rossmann-like Domain"/>
    <property type="match status" value="1"/>
</dbReference>
<comment type="similarity">
    <text evidence="1">Belongs to the Gfo/Idh/MocA family.</text>
</comment>
<dbReference type="SUPFAM" id="SSF55347">
    <property type="entry name" value="Glyceraldehyde-3-phosphate dehydrogenase-like, C-terminal domain"/>
    <property type="match status" value="1"/>
</dbReference>
<dbReference type="InterPro" id="IPR004104">
    <property type="entry name" value="Gfo/Idh/MocA-like_OxRdtase_C"/>
</dbReference>
<evidence type="ECO:0000259" key="3">
    <source>
        <dbReference type="Pfam" id="PF02894"/>
    </source>
</evidence>
<accession>A0A0J9BS67</accession>
<gene>
    <name evidence="4" type="ORF">HMPREF9470_04656</name>
</gene>
<dbReference type="InterPro" id="IPR000683">
    <property type="entry name" value="Gfo/Idh/MocA-like_OxRdtase_N"/>
</dbReference>
<dbReference type="OrthoDB" id="9781966at2"/>
<dbReference type="Pfam" id="PF02894">
    <property type="entry name" value="GFO_IDH_MocA_C"/>
    <property type="match status" value="1"/>
</dbReference>
<dbReference type="RefSeq" id="WP_048930799.1">
    <property type="nucleotide sequence ID" value="NZ_KQ235882.1"/>
</dbReference>
<sequence length="385" mass="42756">MLGIAIVGAGAIAGVHIDAYKEFVGDCEIRAVCDLYVNKAEELLEKKGIQNARAYKSLEEALDQGGIDVVSVCLPPSAHCEAAIHALNHGCHVLVEKPMASSLEECDKMIRAAGENNRLLSVVCQNRFKTPMERVHRMLEEGTGGRVTHAIVNSLWWRGENYYDLWWRGTWESECGGSFTSHSVHHIDLLQWMMGMPESVMACMRNVGHHNSELEDVGVAVFNYPEAMAQLTTSIVDHGEEQELIFQTEKGRLSIPWEPAASKPLPNGFPEQDEEGLKMLEQAYLSIPELKREGHEAQIGNFLGAIQGGEALLTSGEEGRKSIELIAAIYKSAATQRTVKLPLACDDPFYSKSTMIREMPHFFEKTKSVENFEKVEITLGRDVGK</sequence>
<evidence type="ECO:0000256" key="1">
    <source>
        <dbReference type="ARBA" id="ARBA00010928"/>
    </source>
</evidence>
<dbReference type="PATRIC" id="fig|742734.4.peg.4990"/>
<dbReference type="GO" id="GO:0000166">
    <property type="term" value="F:nucleotide binding"/>
    <property type="evidence" value="ECO:0007669"/>
    <property type="project" value="InterPro"/>
</dbReference>
<dbReference type="Gene3D" id="3.30.360.10">
    <property type="entry name" value="Dihydrodipicolinate Reductase, domain 2"/>
    <property type="match status" value="1"/>
</dbReference>
<feature type="domain" description="Gfo/Idh/MocA-like oxidoreductase C-terminal" evidence="3">
    <location>
        <begin position="138"/>
        <end position="341"/>
    </location>
</feature>
<dbReference type="GeneID" id="93164004"/>
<dbReference type="PANTHER" id="PTHR43249:SF1">
    <property type="entry name" value="D-GLUCOSIDE 3-DEHYDROGENASE"/>
    <property type="match status" value="1"/>
</dbReference>
<dbReference type="EMBL" id="ADLK01000035">
    <property type="protein sequence ID" value="KMW14996.1"/>
    <property type="molecule type" value="Genomic_DNA"/>
</dbReference>
<comment type="caution">
    <text evidence="4">The sequence shown here is derived from an EMBL/GenBank/DDBJ whole genome shotgun (WGS) entry which is preliminary data.</text>
</comment>
<proteinExistence type="inferred from homology"/>